<dbReference type="Pfam" id="PF13489">
    <property type="entry name" value="Methyltransf_23"/>
    <property type="match status" value="1"/>
</dbReference>
<dbReference type="GO" id="GO:0032259">
    <property type="term" value="P:methylation"/>
    <property type="evidence" value="ECO:0007669"/>
    <property type="project" value="UniProtKB-KW"/>
</dbReference>
<dbReference type="CDD" id="cd02440">
    <property type="entry name" value="AdoMet_MTases"/>
    <property type="match status" value="1"/>
</dbReference>
<dbReference type="EMBL" id="BQKK01000002">
    <property type="protein sequence ID" value="GJN42943.1"/>
    <property type="molecule type" value="Genomic_DNA"/>
</dbReference>
<protein>
    <submittedName>
        <fullName evidence="2">Methyltransferase</fullName>
    </submittedName>
</protein>
<dbReference type="SUPFAM" id="SSF53335">
    <property type="entry name" value="S-adenosyl-L-methionine-dependent methyltransferases"/>
    <property type="match status" value="1"/>
</dbReference>
<dbReference type="PANTHER" id="PTHR43861:SF3">
    <property type="entry name" value="PUTATIVE (AFU_ORTHOLOGUE AFUA_2G14390)-RELATED"/>
    <property type="match status" value="1"/>
</dbReference>
<evidence type="ECO:0000313" key="2">
    <source>
        <dbReference type="EMBL" id="GJN42943.1"/>
    </source>
</evidence>
<dbReference type="AlphaFoldDB" id="A0AAV5G2U9"/>
<proteinExistence type="predicted"/>
<organism evidence="2 3">
    <name type="scientific">Corynebacterium ammoniagenes</name>
    <name type="common">Brevibacterium ammoniagenes</name>
    <dbReference type="NCBI Taxonomy" id="1697"/>
    <lineage>
        <taxon>Bacteria</taxon>
        <taxon>Bacillati</taxon>
        <taxon>Actinomycetota</taxon>
        <taxon>Actinomycetes</taxon>
        <taxon>Mycobacteriales</taxon>
        <taxon>Corynebacteriaceae</taxon>
        <taxon>Corynebacterium</taxon>
    </lineage>
</organism>
<keyword evidence="2" id="KW-0489">Methyltransferase</keyword>
<name>A0AAV5G2U9_CORAM</name>
<accession>A0AAV5G2U9</accession>
<reference evidence="2" key="1">
    <citation type="submission" date="2021-12" db="EMBL/GenBank/DDBJ databases">
        <title>Draft genome sequence of Corynebacterium ammoniagenes strain T-723.</title>
        <authorList>
            <person name="Matsuzawa M."/>
            <person name="Hiratani M."/>
            <person name="Abe I."/>
            <person name="Tsuji Y."/>
            <person name="Nakamura J."/>
        </authorList>
    </citation>
    <scope>NUCLEOTIDE SEQUENCE</scope>
    <source>
        <strain evidence="2">T-723</strain>
    </source>
</reference>
<gene>
    <name evidence="2" type="ORF">CAT723_14220</name>
</gene>
<dbReference type="Gene3D" id="3.40.50.150">
    <property type="entry name" value="Vaccinia Virus protein VP39"/>
    <property type="match status" value="1"/>
</dbReference>
<dbReference type="PANTHER" id="PTHR43861">
    <property type="entry name" value="TRANS-ACONITATE 2-METHYLTRANSFERASE-RELATED"/>
    <property type="match status" value="1"/>
</dbReference>
<keyword evidence="1" id="KW-0808">Transferase</keyword>
<dbReference type="InterPro" id="IPR029063">
    <property type="entry name" value="SAM-dependent_MTases_sf"/>
</dbReference>
<evidence type="ECO:0000313" key="3">
    <source>
        <dbReference type="Proteomes" id="UP001054925"/>
    </source>
</evidence>
<sequence>MIDHSHFFDDRAAEWDKDPKKIERAQNTAQLIVDTVGPNSETDVFEFGAGTGLVSQFLSPHVGSLTLADNSEGMRDVIAQKIKAGVLPEAMLSDSDLVQGKLPDEKYDLVVASLVLHHVADVPALLKSFAGILKPGGAACIIELDDAGGKFHAHIEHYDGHDGFKREKFEQSLHEAGFAKVEFHDAGEIQREDGNFSLFLTNAITSENH</sequence>
<dbReference type="RefSeq" id="WP_236163814.1">
    <property type="nucleotide sequence ID" value="NZ_BQKK01000002.1"/>
</dbReference>
<dbReference type="Proteomes" id="UP001054925">
    <property type="component" value="Unassembled WGS sequence"/>
</dbReference>
<evidence type="ECO:0000256" key="1">
    <source>
        <dbReference type="ARBA" id="ARBA00022679"/>
    </source>
</evidence>
<comment type="caution">
    <text evidence="2">The sequence shown here is derived from an EMBL/GenBank/DDBJ whole genome shotgun (WGS) entry which is preliminary data.</text>
</comment>
<dbReference type="GO" id="GO:0008168">
    <property type="term" value="F:methyltransferase activity"/>
    <property type="evidence" value="ECO:0007669"/>
    <property type="project" value="UniProtKB-KW"/>
</dbReference>